<organism evidence="2 3">
    <name type="scientific">Iphiclides podalirius</name>
    <name type="common">scarce swallowtail</name>
    <dbReference type="NCBI Taxonomy" id="110791"/>
    <lineage>
        <taxon>Eukaryota</taxon>
        <taxon>Metazoa</taxon>
        <taxon>Ecdysozoa</taxon>
        <taxon>Arthropoda</taxon>
        <taxon>Hexapoda</taxon>
        <taxon>Insecta</taxon>
        <taxon>Pterygota</taxon>
        <taxon>Neoptera</taxon>
        <taxon>Endopterygota</taxon>
        <taxon>Lepidoptera</taxon>
        <taxon>Glossata</taxon>
        <taxon>Ditrysia</taxon>
        <taxon>Papilionoidea</taxon>
        <taxon>Papilionidae</taxon>
        <taxon>Papilioninae</taxon>
        <taxon>Iphiclides</taxon>
    </lineage>
</organism>
<evidence type="ECO:0000313" key="3">
    <source>
        <dbReference type="Proteomes" id="UP000837857"/>
    </source>
</evidence>
<keyword evidence="3" id="KW-1185">Reference proteome</keyword>
<gene>
    <name evidence="2" type="ORF">IPOD504_LOCUS6078</name>
</gene>
<dbReference type="Proteomes" id="UP000837857">
    <property type="component" value="Chromosome 18"/>
</dbReference>
<protein>
    <submittedName>
        <fullName evidence="2">Uncharacterized protein</fullName>
    </submittedName>
</protein>
<evidence type="ECO:0000313" key="2">
    <source>
        <dbReference type="EMBL" id="CAH2048452.1"/>
    </source>
</evidence>
<evidence type="ECO:0000256" key="1">
    <source>
        <dbReference type="SAM" id="MobiDB-lite"/>
    </source>
</evidence>
<dbReference type="EMBL" id="OW152830">
    <property type="protein sequence ID" value="CAH2048452.1"/>
    <property type="molecule type" value="Genomic_DNA"/>
</dbReference>
<sequence length="77" mass="7927">MSRGCSPAGTSTWREKGHGNGDGPRRTDKAALRALSGAAPWRQRGTGPGGSAHTPIALTGPGSLLATTRHQVRTARP</sequence>
<feature type="region of interest" description="Disordered" evidence="1">
    <location>
        <begin position="1"/>
        <end position="77"/>
    </location>
</feature>
<accession>A0ABN8I3V5</accession>
<feature type="compositionally biased region" description="Basic and acidic residues" evidence="1">
    <location>
        <begin position="13"/>
        <end position="31"/>
    </location>
</feature>
<name>A0ABN8I3V5_9NEOP</name>
<proteinExistence type="predicted"/>
<reference evidence="2" key="1">
    <citation type="submission" date="2022-03" db="EMBL/GenBank/DDBJ databases">
        <authorList>
            <person name="Martin H S."/>
        </authorList>
    </citation>
    <scope>NUCLEOTIDE SEQUENCE</scope>
</reference>
<feature type="non-terminal residue" evidence="2">
    <location>
        <position position="77"/>
    </location>
</feature>